<proteinExistence type="predicted"/>
<dbReference type="EMBL" id="SHLI01000001">
    <property type="protein sequence ID" value="RZU98783.1"/>
    <property type="molecule type" value="Genomic_DNA"/>
</dbReference>
<keyword evidence="2" id="KW-1185">Reference proteome</keyword>
<organism evidence="1 2">
    <name type="scientific">Spiribacter vilamensis</name>
    <dbReference type="NCBI Taxonomy" id="531306"/>
    <lineage>
        <taxon>Bacteria</taxon>
        <taxon>Pseudomonadati</taxon>
        <taxon>Pseudomonadota</taxon>
        <taxon>Gammaproteobacteria</taxon>
        <taxon>Chromatiales</taxon>
        <taxon>Ectothiorhodospiraceae</taxon>
        <taxon>Spiribacter</taxon>
    </lineage>
</organism>
<protein>
    <submittedName>
        <fullName evidence="1">Uncharacterized protein</fullName>
    </submittedName>
</protein>
<name>A0A4Q8D0G7_9GAMM</name>
<dbReference type="Proteomes" id="UP000292298">
    <property type="component" value="Unassembled WGS sequence"/>
</dbReference>
<accession>A0A4Q8D0G7</accession>
<dbReference type="RefSeq" id="WP_130503068.1">
    <property type="nucleotide sequence ID" value="NZ_SHLI01000001.1"/>
</dbReference>
<evidence type="ECO:0000313" key="2">
    <source>
        <dbReference type="Proteomes" id="UP000292298"/>
    </source>
</evidence>
<evidence type="ECO:0000313" key="1">
    <source>
        <dbReference type="EMBL" id="RZU98783.1"/>
    </source>
</evidence>
<gene>
    <name evidence="1" type="ORF">EV698_1045</name>
</gene>
<sequence>MSAQIGTAAEIVEAAVADYRDGDPKPLIAMVRAGITEVLECSEAREIIATALQGRGAPQDVRARQTRLRLIVFMHMAVGYGITARSDTGKAPRISVAEIAPRFFPFSEHTVNEYWKNHNGGNYWLRAREIGAKAKRDGLDREDALQKFAQMGAEDVFTDNLHDAREAAACGELYRHEKENTPRLKRQT</sequence>
<reference evidence="1 2" key="1">
    <citation type="submission" date="2019-02" db="EMBL/GenBank/DDBJ databases">
        <title>Genomic Encyclopedia of Type Strains, Phase IV (KMG-IV): sequencing the most valuable type-strain genomes for metagenomic binning, comparative biology and taxonomic classification.</title>
        <authorList>
            <person name="Goeker M."/>
        </authorList>
    </citation>
    <scope>NUCLEOTIDE SEQUENCE [LARGE SCALE GENOMIC DNA]</scope>
    <source>
        <strain evidence="1 2">DSM 21056</strain>
    </source>
</reference>
<comment type="caution">
    <text evidence="1">The sequence shown here is derived from an EMBL/GenBank/DDBJ whole genome shotgun (WGS) entry which is preliminary data.</text>
</comment>
<dbReference type="AlphaFoldDB" id="A0A4Q8D0G7"/>